<comment type="caution">
    <text evidence="3">The sequence shown here is derived from an EMBL/GenBank/DDBJ whole genome shotgun (WGS) entry which is preliminary data.</text>
</comment>
<dbReference type="EMBL" id="ABCS01000107">
    <property type="protein sequence ID" value="EDM75023.1"/>
    <property type="molecule type" value="Genomic_DNA"/>
</dbReference>
<feature type="region of interest" description="Disordered" evidence="1">
    <location>
        <begin position="33"/>
        <end position="143"/>
    </location>
</feature>
<sequence length="143" mass="14363">MSKQSPSLLRGLAVCSSLTLGVLVVANAQFGCDAPKQGDAETDAPAAPEADAPTPEPAPEAAPEPMPDAKAEPTAAKAEPTNAAPSMADSLGDSRTFMPASKSGGDFGAARFPGEIGEGVQAADQDAAQQPNQNPQQQAAPRP</sequence>
<dbReference type="Proteomes" id="UP000005801">
    <property type="component" value="Unassembled WGS sequence"/>
</dbReference>
<protein>
    <submittedName>
        <fullName evidence="3">Uncharacterized protein</fullName>
    </submittedName>
</protein>
<reference evidence="3 4" key="1">
    <citation type="submission" date="2007-06" db="EMBL/GenBank/DDBJ databases">
        <authorList>
            <person name="Shimkets L."/>
            <person name="Ferriera S."/>
            <person name="Johnson J."/>
            <person name="Kravitz S."/>
            <person name="Beeson K."/>
            <person name="Sutton G."/>
            <person name="Rogers Y.-H."/>
            <person name="Friedman R."/>
            <person name="Frazier M."/>
            <person name="Venter J.C."/>
        </authorList>
    </citation>
    <scope>NUCLEOTIDE SEQUENCE [LARGE SCALE GENOMIC DNA]</scope>
    <source>
        <strain evidence="3 4">SIR-1</strain>
    </source>
</reference>
<feature type="compositionally biased region" description="Low complexity" evidence="1">
    <location>
        <begin position="72"/>
        <end position="84"/>
    </location>
</feature>
<feature type="chain" id="PRO_5002697445" evidence="2">
    <location>
        <begin position="29"/>
        <end position="143"/>
    </location>
</feature>
<dbReference type="RefSeq" id="WP_006975837.1">
    <property type="nucleotide sequence ID" value="NZ_ABCS01000107.1"/>
</dbReference>
<proteinExistence type="predicted"/>
<feature type="compositionally biased region" description="Low complexity" evidence="1">
    <location>
        <begin position="121"/>
        <end position="143"/>
    </location>
</feature>
<dbReference type="AlphaFoldDB" id="A6GGJ7"/>
<keyword evidence="4" id="KW-1185">Reference proteome</keyword>
<gene>
    <name evidence="3" type="ORF">PPSIR1_17020</name>
</gene>
<name>A6GGJ7_9BACT</name>
<accession>A6GGJ7</accession>
<evidence type="ECO:0000256" key="2">
    <source>
        <dbReference type="SAM" id="SignalP"/>
    </source>
</evidence>
<dbReference type="STRING" id="391625.PPSIR1_17020"/>
<organism evidence="3 4">
    <name type="scientific">Plesiocystis pacifica SIR-1</name>
    <dbReference type="NCBI Taxonomy" id="391625"/>
    <lineage>
        <taxon>Bacteria</taxon>
        <taxon>Pseudomonadati</taxon>
        <taxon>Myxococcota</taxon>
        <taxon>Polyangia</taxon>
        <taxon>Nannocystales</taxon>
        <taxon>Nannocystaceae</taxon>
        <taxon>Plesiocystis</taxon>
    </lineage>
</organism>
<evidence type="ECO:0000313" key="3">
    <source>
        <dbReference type="EMBL" id="EDM75023.1"/>
    </source>
</evidence>
<feature type="signal peptide" evidence="2">
    <location>
        <begin position="1"/>
        <end position="28"/>
    </location>
</feature>
<evidence type="ECO:0000256" key="1">
    <source>
        <dbReference type="SAM" id="MobiDB-lite"/>
    </source>
</evidence>
<feature type="compositionally biased region" description="Low complexity" evidence="1">
    <location>
        <begin position="43"/>
        <end position="53"/>
    </location>
</feature>
<feature type="compositionally biased region" description="Pro residues" evidence="1">
    <location>
        <begin position="54"/>
        <end position="66"/>
    </location>
</feature>
<keyword evidence="2" id="KW-0732">Signal</keyword>
<evidence type="ECO:0000313" key="4">
    <source>
        <dbReference type="Proteomes" id="UP000005801"/>
    </source>
</evidence>